<protein>
    <submittedName>
        <fullName evidence="11">Cathepsin L1</fullName>
    </submittedName>
</protein>
<dbReference type="RefSeq" id="XP_016970736.1">
    <property type="nucleotide sequence ID" value="XM_017115247.1"/>
</dbReference>
<dbReference type="InterPro" id="IPR039417">
    <property type="entry name" value="Peptidase_C1A_papain-like"/>
</dbReference>
<dbReference type="PANTHER" id="PTHR12411">
    <property type="entry name" value="CYSTEINE PROTEASE FAMILY C1-RELATED"/>
    <property type="match status" value="1"/>
</dbReference>
<dbReference type="Gene3D" id="3.90.70.10">
    <property type="entry name" value="Cysteine proteinases"/>
    <property type="match status" value="1"/>
</dbReference>
<keyword evidence="7" id="KW-1015">Disulfide bond</keyword>
<gene>
    <name evidence="11" type="primary">LOC108038460</name>
</gene>
<dbReference type="Gene3D" id="2.40.50.170">
    <property type="entry name" value="Cysteine proteinases. Chain C"/>
    <property type="match status" value="1"/>
</dbReference>
<evidence type="ECO:0000313" key="11">
    <source>
        <dbReference type="RefSeq" id="XP_016970736.1"/>
    </source>
</evidence>
<accession>A0A6P4EBQ2</accession>
<dbReference type="InterPro" id="IPR013201">
    <property type="entry name" value="Prot_inhib_I29"/>
</dbReference>
<keyword evidence="5" id="KW-0788">Thiol protease</keyword>
<proteinExistence type="inferred from homology"/>
<dbReference type="FunFam" id="3.90.70.10:FF:000332">
    <property type="entry name" value="Cathepsin L1"/>
    <property type="match status" value="1"/>
</dbReference>
<comment type="similarity">
    <text evidence="1">Belongs to the peptidase C1 family.</text>
</comment>
<evidence type="ECO:0000256" key="6">
    <source>
        <dbReference type="ARBA" id="ARBA00023145"/>
    </source>
</evidence>
<dbReference type="AlphaFoldDB" id="A0A6P4EBQ2"/>
<dbReference type="Gene3D" id="1.10.287.2250">
    <property type="match status" value="1"/>
</dbReference>
<dbReference type="OMA" id="ANHNRLY"/>
<keyword evidence="4" id="KW-0378">Hydrolase</keyword>
<evidence type="ECO:0000256" key="8">
    <source>
        <dbReference type="SAM" id="SignalP"/>
    </source>
</evidence>
<dbReference type="InterPro" id="IPR000668">
    <property type="entry name" value="Peptidase_C1A_C"/>
</dbReference>
<dbReference type="GO" id="GO:0008234">
    <property type="term" value="F:cysteine-type peptidase activity"/>
    <property type="evidence" value="ECO:0007669"/>
    <property type="project" value="UniProtKB-KW"/>
</dbReference>
<feature type="signal peptide" evidence="8">
    <location>
        <begin position="1"/>
        <end position="23"/>
    </location>
</feature>
<dbReference type="OrthoDB" id="190265at2759"/>
<dbReference type="Pfam" id="PF08246">
    <property type="entry name" value="Inhibitor_I29"/>
    <property type="match status" value="1"/>
</dbReference>
<dbReference type="GO" id="GO:0006508">
    <property type="term" value="P:proteolysis"/>
    <property type="evidence" value="ECO:0007669"/>
    <property type="project" value="UniProtKB-KW"/>
</dbReference>
<evidence type="ECO:0000256" key="3">
    <source>
        <dbReference type="ARBA" id="ARBA00022729"/>
    </source>
</evidence>
<dbReference type="CDD" id="cd02248">
    <property type="entry name" value="Peptidase_C1A"/>
    <property type="match status" value="1"/>
</dbReference>
<feature type="domain" description="Peptidase C1A papain C-terminal" evidence="9">
    <location>
        <begin position="118"/>
        <end position="335"/>
    </location>
</feature>
<evidence type="ECO:0000256" key="4">
    <source>
        <dbReference type="ARBA" id="ARBA00022801"/>
    </source>
</evidence>
<keyword evidence="3 8" id="KW-0732">Signal</keyword>
<keyword evidence="2" id="KW-0645">Protease</keyword>
<dbReference type="Pfam" id="PF00112">
    <property type="entry name" value="Peptidase_C1"/>
    <property type="match status" value="1"/>
</dbReference>
<dbReference type="SMART" id="SM00645">
    <property type="entry name" value="Pept_C1"/>
    <property type="match status" value="1"/>
</dbReference>
<dbReference type="PRINTS" id="PR00705">
    <property type="entry name" value="PAPAIN"/>
</dbReference>
<evidence type="ECO:0000259" key="10">
    <source>
        <dbReference type="SMART" id="SM00848"/>
    </source>
</evidence>
<keyword evidence="6" id="KW-0865">Zymogen</keyword>
<feature type="chain" id="PRO_5027991225" evidence="8">
    <location>
        <begin position="24"/>
        <end position="336"/>
    </location>
</feature>
<evidence type="ECO:0000256" key="5">
    <source>
        <dbReference type="ARBA" id="ARBA00022807"/>
    </source>
</evidence>
<dbReference type="InterPro" id="IPR013128">
    <property type="entry name" value="Peptidase_C1A"/>
</dbReference>
<evidence type="ECO:0000256" key="2">
    <source>
        <dbReference type="ARBA" id="ARBA00022670"/>
    </source>
</evidence>
<evidence type="ECO:0000259" key="9">
    <source>
        <dbReference type="SMART" id="SM00645"/>
    </source>
</evidence>
<evidence type="ECO:0000256" key="7">
    <source>
        <dbReference type="ARBA" id="ARBA00023157"/>
    </source>
</evidence>
<dbReference type="RefSeq" id="XP_016970736.2">
    <property type="nucleotide sequence ID" value="XM_017115247.2"/>
</dbReference>
<dbReference type="SMART" id="SM00848">
    <property type="entry name" value="Inhibitor_I29"/>
    <property type="match status" value="1"/>
</dbReference>
<dbReference type="InterPro" id="IPR038765">
    <property type="entry name" value="Papain-like_cys_pep_sf"/>
</dbReference>
<dbReference type="FunFam" id="2.40.50.170:FF:000001">
    <property type="entry name" value="Cathepsin L1"/>
    <property type="match status" value="1"/>
</dbReference>
<feature type="domain" description="Cathepsin propeptide inhibitor" evidence="10">
    <location>
        <begin position="30"/>
        <end position="87"/>
    </location>
</feature>
<name>A0A6P4EBQ2_DRORH</name>
<dbReference type="SUPFAM" id="SSF54001">
    <property type="entry name" value="Cysteine proteinases"/>
    <property type="match status" value="1"/>
</dbReference>
<reference evidence="11" key="1">
    <citation type="submission" date="2025-08" db="UniProtKB">
        <authorList>
            <consortium name="RefSeq"/>
        </authorList>
    </citation>
    <scope>IDENTIFICATION</scope>
</reference>
<dbReference type="InterPro" id="IPR025660">
    <property type="entry name" value="Pept_his_AS"/>
</dbReference>
<sequence length="336" mass="37855">MSSLWLFVVQALFLLPLVQFGMALVSDAEWAEYKAQYNKQYKFNDNFHRALYDKKVVAVANHNRLYDQGKVGFKMGLNEFSDTDQSVLFRYRTSMPIPPEPFTEGVTKSPGYKSYDQITGGIDWREYGYISAVGNQGTECLSCWAFSATGVLEAHLAKKYSRLVPLSPKHLVDCVPSLINNCKGGWVSVAFNYVRDNGIATKQSYPYEPKVGACRLKNIRRPGIIRGHVTLTSRDERELAEVVYNIGPVAVSIDHLHVEFEQYFGGFLSIPTCRSDKLNLSHSVLIVGFGTHPRWGDYWIIKNSYGTAWGESGYFKLARNANNMCGVATLPQYPLV</sequence>
<dbReference type="GeneID" id="108038460"/>
<organism evidence="11">
    <name type="scientific">Drosophila rhopaloa</name>
    <name type="common">Fruit fly</name>
    <dbReference type="NCBI Taxonomy" id="1041015"/>
    <lineage>
        <taxon>Eukaryota</taxon>
        <taxon>Metazoa</taxon>
        <taxon>Ecdysozoa</taxon>
        <taxon>Arthropoda</taxon>
        <taxon>Hexapoda</taxon>
        <taxon>Insecta</taxon>
        <taxon>Pterygota</taxon>
        <taxon>Neoptera</taxon>
        <taxon>Endopterygota</taxon>
        <taxon>Diptera</taxon>
        <taxon>Brachycera</taxon>
        <taxon>Muscomorpha</taxon>
        <taxon>Ephydroidea</taxon>
        <taxon>Drosophilidae</taxon>
        <taxon>Drosophila</taxon>
        <taxon>Sophophora</taxon>
    </lineage>
</organism>
<evidence type="ECO:0000256" key="1">
    <source>
        <dbReference type="ARBA" id="ARBA00008455"/>
    </source>
</evidence>
<dbReference type="PROSITE" id="PS00639">
    <property type="entry name" value="THIOL_PROTEASE_HIS"/>
    <property type="match status" value="1"/>
</dbReference>